<dbReference type="KEGG" id="ccal:108628774"/>
<sequence length="282" mass="32693">MRDNEEFKLVIHRKKRTSRARTNCLSNVTSLDNERNDDSNINCETLLGKLLEAEGELENSSFLDNLLHDLDDSLAALNVNGIPDILCYGLGQFSSRKSSKYQLALLLRLKKYYKSQVYVYDPVFSSAEIELLKRFDCNTIKVNEEGKRVVRDNITLVYMPHCSIHLINNFLYANWCEQLRKCILLTNSFSIVADNTKRTNRTNPIDYILRIQPYVTETVLRNDFVHEEAFNDLNIHTFLEQNIGTLPESFWNERTEPCYQDAETDYLTAKQTEKIDAADKAL</sequence>
<keyword evidence="3" id="KW-1185">Reference proteome</keyword>
<comment type="similarity">
    <text evidence="1">Belongs to the SRR1 family.</text>
</comment>
<evidence type="ECO:0000313" key="3">
    <source>
        <dbReference type="Proteomes" id="UP000694925"/>
    </source>
</evidence>
<dbReference type="PANTHER" id="PTHR28626:SF3">
    <property type="entry name" value="SRR1-LIKE PROTEIN"/>
    <property type="match status" value="1"/>
</dbReference>
<accession>A0AAJ7J860</accession>
<gene>
    <name evidence="4" type="primary">LOC108628774</name>
</gene>
<organism evidence="3 4">
    <name type="scientific">Ceratina calcarata</name>
    <dbReference type="NCBI Taxonomy" id="156304"/>
    <lineage>
        <taxon>Eukaryota</taxon>
        <taxon>Metazoa</taxon>
        <taxon>Ecdysozoa</taxon>
        <taxon>Arthropoda</taxon>
        <taxon>Hexapoda</taxon>
        <taxon>Insecta</taxon>
        <taxon>Pterygota</taxon>
        <taxon>Neoptera</taxon>
        <taxon>Endopterygota</taxon>
        <taxon>Hymenoptera</taxon>
        <taxon>Apocrita</taxon>
        <taxon>Aculeata</taxon>
        <taxon>Apoidea</taxon>
        <taxon>Anthophila</taxon>
        <taxon>Apidae</taxon>
        <taxon>Ceratina</taxon>
        <taxon>Zadontomerus</taxon>
    </lineage>
</organism>
<dbReference type="GO" id="GO:0005737">
    <property type="term" value="C:cytoplasm"/>
    <property type="evidence" value="ECO:0007669"/>
    <property type="project" value="TreeGrafter"/>
</dbReference>
<dbReference type="Pfam" id="PF07985">
    <property type="entry name" value="SRR1"/>
    <property type="match status" value="1"/>
</dbReference>
<evidence type="ECO:0000259" key="2">
    <source>
        <dbReference type="Pfam" id="PF07985"/>
    </source>
</evidence>
<evidence type="ECO:0000256" key="1">
    <source>
        <dbReference type="ARBA" id="ARBA00009856"/>
    </source>
</evidence>
<feature type="domain" description="SRR1-like" evidence="2">
    <location>
        <begin position="76"/>
        <end position="237"/>
    </location>
</feature>
<dbReference type="GO" id="GO:0005634">
    <property type="term" value="C:nucleus"/>
    <property type="evidence" value="ECO:0007669"/>
    <property type="project" value="TreeGrafter"/>
</dbReference>
<evidence type="ECO:0000313" key="4">
    <source>
        <dbReference type="RefSeq" id="XP_017886428.1"/>
    </source>
</evidence>
<dbReference type="AlphaFoldDB" id="A0AAJ7J860"/>
<dbReference type="InterPro" id="IPR040044">
    <property type="entry name" value="SRR1L"/>
</dbReference>
<dbReference type="GeneID" id="108628774"/>
<dbReference type="Proteomes" id="UP000694925">
    <property type="component" value="Unplaced"/>
</dbReference>
<protein>
    <submittedName>
        <fullName evidence="4">SRR1-like protein</fullName>
    </submittedName>
</protein>
<dbReference type="PANTHER" id="PTHR28626">
    <property type="entry name" value="SRR1-LIKE PROTEIN"/>
    <property type="match status" value="1"/>
</dbReference>
<proteinExistence type="inferred from homology"/>
<dbReference type="InterPro" id="IPR012942">
    <property type="entry name" value="SRR1-like"/>
</dbReference>
<name>A0AAJ7J860_9HYME</name>
<dbReference type="RefSeq" id="XP_017886428.1">
    <property type="nucleotide sequence ID" value="XM_018030939.2"/>
</dbReference>
<reference evidence="4" key="1">
    <citation type="submission" date="2025-08" db="UniProtKB">
        <authorList>
            <consortium name="RefSeq"/>
        </authorList>
    </citation>
    <scope>IDENTIFICATION</scope>
    <source>
        <tissue evidence="4">Whole body</tissue>
    </source>
</reference>